<dbReference type="NCBIfam" id="TIGR01549">
    <property type="entry name" value="HAD-SF-IA-v1"/>
    <property type="match status" value="1"/>
</dbReference>
<dbReference type="InterPro" id="IPR023198">
    <property type="entry name" value="PGP-like_dom2"/>
</dbReference>
<dbReference type="Proteomes" id="UP000233293">
    <property type="component" value="Unassembled WGS sequence"/>
</dbReference>
<dbReference type="GO" id="GO:0006281">
    <property type="term" value="P:DNA repair"/>
    <property type="evidence" value="ECO:0007669"/>
    <property type="project" value="TreeGrafter"/>
</dbReference>
<dbReference type="RefSeq" id="WP_101253318.1">
    <property type="nucleotide sequence ID" value="NZ_PIUM01000042.1"/>
</dbReference>
<dbReference type="SFLD" id="SFLDS00003">
    <property type="entry name" value="Haloacid_Dehalogenase"/>
    <property type="match status" value="1"/>
</dbReference>
<dbReference type="InterPro" id="IPR041492">
    <property type="entry name" value="HAD_2"/>
</dbReference>
<dbReference type="EMBL" id="PIUM01000042">
    <property type="protein sequence ID" value="PKU21880.1"/>
    <property type="molecule type" value="Genomic_DNA"/>
</dbReference>
<organism evidence="1 2">
    <name type="scientific">Telmatospirillum siberiense</name>
    <dbReference type="NCBI Taxonomy" id="382514"/>
    <lineage>
        <taxon>Bacteria</taxon>
        <taxon>Pseudomonadati</taxon>
        <taxon>Pseudomonadota</taxon>
        <taxon>Alphaproteobacteria</taxon>
        <taxon>Rhodospirillales</taxon>
        <taxon>Rhodospirillaceae</taxon>
        <taxon>Telmatospirillum</taxon>
    </lineage>
</organism>
<dbReference type="InterPro" id="IPR023214">
    <property type="entry name" value="HAD_sf"/>
</dbReference>
<dbReference type="GO" id="GO:0005829">
    <property type="term" value="C:cytosol"/>
    <property type="evidence" value="ECO:0007669"/>
    <property type="project" value="TreeGrafter"/>
</dbReference>
<keyword evidence="2" id="KW-1185">Reference proteome</keyword>
<dbReference type="PANTHER" id="PTHR43434:SF24">
    <property type="entry name" value="HYDROLASE-RELATED"/>
    <property type="match status" value="1"/>
</dbReference>
<dbReference type="Pfam" id="PF13419">
    <property type="entry name" value="HAD_2"/>
    <property type="match status" value="1"/>
</dbReference>
<name>A0A2N3PNB9_9PROT</name>
<dbReference type="AlphaFoldDB" id="A0A2N3PNB9"/>
<evidence type="ECO:0000313" key="2">
    <source>
        <dbReference type="Proteomes" id="UP000233293"/>
    </source>
</evidence>
<evidence type="ECO:0000313" key="1">
    <source>
        <dbReference type="EMBL" id="PKU21880.1"/>
    </source>
</evidence>
<gene>
    <name evidence="1" type="ORF">CWS72_24670</name>
</gene>
<dbReference type="SFLD" id="SFLDG01129">
    <property type="entry name" value="C1.5:_HAD__Beta-PGM__Phosphata"/>
    <property type="match status" value="1"/>
</dbReference>
<comment type="caution">
    <text evidence="1">The sequence shown here is derived from an EMBL/GenBank/DDBJ whole genome shotgun (WGS) entry which is preliminary data.</text>
</comment>
<dbReference type="SUPFAM" id="SSF56784">
    <property type="entry name" value="HAD-like"/>
    <property type="match status" value="1"/>
</dbReference>
<dbReference type="OrthoDB" id="9793014at2"/>
<sequence>MTSLPRLAVFDVDGTLIDSQHNIVAAMGLAFRAQGLEEMTATAVRRIIGLSLVEAVARLRPDLPSSRHEAIAQSYKDAFFTLRSRPDHTEPLFPGAAEALALLEADNWLLGIATGKSRRGLLSMIERHGLQGRFVTLQTADGNPGKPHPAMVLQAMSEAGVEAENTVMIGDTSFDMQMARAARARAAGVVWGYHPPGDLLEAGAETMIEDFKGLPVALNALLERR</sequence>
<dbReference type="Gene3D" id="1.10.150.240">
    <property type="entry name" value="Putative phosphatase, domain 2"/>
    <property type="match status" value="1"/>
</dbReference>
<dbReference type="GO" id="GO:0008967">
    <property type="term" value="F:phosphoglycolate phosphatase activity"/>
    <property type="evidence" value="ECO:0007669"/>
    <property type="project" value="TreeGrafter"/>
</dbReference>
<dbReference type="InterPro" id="IPR050155">
    <property type="entry name" value="HAD-like_hydrolase_sf"/>
</dbReference>
<protein>
    <submittedName>
        <fullName evidence="1">Haloacid dehalogenase</fullName>
    </submittedName>
</protein>
<dbReference type="PANTHER" id="PTHR43434">
    <property type="entry name" value="PHOSPHOGLYCOLATE PHOSPHATASE"/>
    <property type="match status" value="1"/>
</dbReference>
<accession>A0A2N3PNB9</accession>
<dbReference type="InterPro" id="IPR036412">
    <property type="entry name" value="HAD-like_sf"/>
</dbReference>
<dbReference type="InterPro" id="IPR006439">
    <property type="entry name" value="HAD-SF_hydro_IA"/>
</dbReference>
<dbReference type="SFLD" id="SFLDG01135">
    <property type="entry name" value="C1.5.6:_HAD__Beta-PGM__Phospha"/>
    <property type="match status" value="1"/>
</dbReference>
<dbReference type="Gene3D" id="3.40.50.1000">
    <property type="entry name" value="HAD superfamily/HAD-like"/>
    <property type="match status" value="1"/>
</dbReference>
<proteinExistence type="predicted"/>
<reference evidence="2" key="1">
    <citation type="submission" date="2017-12" db="EMBL/GenBank/DDBJ databases">
        <title>Draft genome sequence of Telmatospirillum siberiense 26-4b1T, an acidotolerant peatland alphaproteobacterium potentially involved in sulfur cycling.</title>
        <authorList>
            <person name="Hausmann B."/>
            <person name="Pjevac P."/>
            <person name="Schreck K."/>
            <person name="Herbold C.W."/>
            <person name="Daims H."/>
            <person name="Wagner M."/>
            <person name="Pester M."/>
            <person name="Loy A."/>
        </authorList>
    </citation>
    <scope>NUCLEOTIDE SEQUENCE [LARGE SCALE GENOMIC DNA]</scope>
    <source>
        <strain evidence="2">26-4b1</strain>
    </source>
</reference>